<keyword evidence="11" id="KW-0547">Nucleotide-binding</keyword>
<keyword evidence="7" id="KW-0285">Flavoprotein</keyword>
<dbReference type="CDD" id="cd00090">
    <property type="entry name" value="HTH_ARSR"/>
    <property type="match status" value="1"/>
</dbReference>
<protein>
    <recommendedName>
        <fullName evidence="6">Riboflavin kinase</fullName>
        <ecNumber evidence="5">2.7.1.161</ecNumber>
    </recommendedName>
    <alternativeName>
        <fullName evidence="15">CTP-dependent riboflavin kinase</fullName>
    </alternativeName>
    <alternativeName>
        <fullName evidence="16">CTP:riboflavin 5'-phosphotransferase</fullName>
    </alternativeName>
    <alternativeName>
        <fullName evidence="14">Flavokinase</fullName>
    </alternativeName>
</protein>
<dbReference type="Proteomes" id="UP000577419">
    <property type="component" value="Unassembled WGS sequence"/>
</dbReference>
<evidence type="ECO:0000256" key="2">
    <source>
        <dbReference type="ARBA" id="ARBA00003072"/>
    </source>
</evidence>
<evidence type="ECO:0000256" key="5">
    <source>
        <dbReference type="ARBA" id="ARBA00011987"/>
    </source>
</evidence>
<evidence type="ECO:0000313" key="19">
    <source>
        <dbReference type="EMBL" id="HIH08639.1"/>
    </source>
</evidence>
<dbReference type="UniPathway" id="UPA00276">
    <property type="reaction ID" value="UER00929"/>
</dbReference>
<dbReference type="InterPro" id="IPR036390">
    <property type="entry name" value="WH_DNA-bd_sf"/>
</dbReference>
<evidence type="ECO:0000256" key="13">
    <source>
        <dbReference type="ARBA" id="ARBA00022842"/>
    </source>
</evidence>
<dbReference type="GO" id="GO:0000166">
    <property type="term" value="F:nucleotide binding"/>
    <property type="evidence" value="ECO:0007669"/>
    <property type="project" value="UniProtKB-KW"/>
</dbReference>
<evidence type="ECO:0000256" key="1">
    <source>
        <dbReference type="ARBA" id="ARBA00001946"/>
    </source>
</evidence>
<dbReference type="SUPFAM" id="SSF82114">
    <property type="entry name" value="Riboflavin kinase-like"/>
    <property type="match status" value="1"/>
</dbReference>
<evidence type="ECO:0000256" key="10">
    <source>
        <dbReference type="ARBA" id="ARBA00022723"/>
    </source>
</evidence>
<keyword evidence="13" id="KW-0460">Magnesium</keyword>
<feature type="domain" description="Riboflavin kinase" evidence="18">
    <location>
        <begin position="97"/>
        <end position="215"/>
    </location>
</feature>
<evidence type="ECO:0000256" key="4">
    <source>
        <dbReference type="ARBA" id="ARBA00006428"/>
    </source>
</evidence>
<dbReference type="SUPFAM" id="SSF46785">
    <property type="entry name" value="Winged helix' DNA-binding domain"/>
    <property type="match status" value="1"/>
</dbReference>
<accession>A0A7J4IWI5</accession>
<dbReference type="InterPro" id="IPR011991">
    <property type="entry name" value="ArsR-like_HTH"/>
</dbReference>
<evidence type="ECO:0000256" key="12">
    <source>
        <dbReference type="ARBA" id="ARBA00022777"/>
    </source>
</evidence>
<dbReference type="GO" id="GO:0009398">
    <property type="term" value="P:FMN biosynthetic process"/>
    <property type="evidence" value="ECO:0007669"/>
    <property type="project" value="UniProtKB-UniPathway"/>
</dbReference>
<comment type="similarity">
    <text evidence="4">Belongs to the archaeal riboflavin kinase family.</text>
</comment>
<keyword evidence="9" id="KW-0808">Transferase</keyword>
<evidence type="ECO:0000256" key="6">
    <source>
        <dbReference type="ARBA" id="ARBA00017394"/>
    </source>
</evidence>
<dbReference type="PANTHER" id="PTHR40706:SF1">
    <property type="entry name" value="RIBOFLAVIN KINASE"/>
    <property type="match status" value="1"/>
</dbReference>
<sequence>MHERNFFLLLSIAEKSGFSGQLDSSTVQLSRELNSSQQTISRNLKELEEHGFISRAVSPAGIRLSITDSGRKELRRALIKLQHVFEEKKPKQIKGTVKSGLGEGTYYTSLPAYQKQFEEKLGWAVFSGTLNFSTERDALDEFIHGLKMIYVEGFKTKQRTFGGIKCFKVKINDAVEGALILPDRSNIPRDEAELIARVSLRKKLSLENGSEIRISAEGIH</sequence>
<gene>
    <name evidence="19" type="ORF">HA237_04685</name>
</gene>
<dbReference type="Gene3D" id="1.10.10.10">
    <property type="entry name" value="Winged helix-like DNA-binding domain superfamily/Winged helix DNA-binding domain"/>
    <property type="match status" value="1"/>
</dbReference>
<keyword evidence="8" id="KW-0288">FMN</keyword>
<organism evidence="19 20">
    <name type="scientific">Candidatus Iainarchaeum sp</name>
    <dbReference type="NCBI Taxonomy" id="3101447"/>
    <lineage>
        <taxon>Archaea</taxon>
        <taxon>Candidatus Iainarchaeota</taxon>
        <taxon>Candidatus Iainarchaeia</taxon>
        <taxon>Candidatus Iainarchaeales</taxon>
        <taxon>Candidatus Iainarchaeaceae</taxon>
        <taxon>Candidatus Iainarchaeum</taxon>
    </lineage>
</organism>
<evidence type="ECO:0000256" key="15">
    <source>
        <dbReference type="ARBA" id="ARBA00030544"/>
    </source>
</evidence>
<proteinExistence type="inferred from homology"/>
<keyword evidence="10" id="KW-0479">Metal-binding</keyword>
<comment type="pathway">
    <text evidence="3">Cofactor biosynthesis; FMN biosynthesis; FMN from riboflavin (CTP route): step 1/1.</text>
</comment>
<evidence type="ECO:0000256" key="17">
    <source>
        <dbReference type="ARBA" id="ARBA00047857"/>
    </source>
</evidence>
<keyword evidence="12" id="KW-0418">Kinase</keyword>
<evidence type="ECO:0000256" key="7">
    <source>
        <dbReference type="ARBA" id="ARBA00022630"/>
    </source>
</evidence>
<dbReference type="GO" id="GO:0008531">
    <property type="term" value="F:riboflavin kinase activity"/>
    <property type="evidence" value="ECO:0007669"/>
    <property type="project" value="InterPro"/>
</dbReference>
<evidence type="ECO:0000256" key="8">
    <source>
        <dbReference type="ARBA" id="ARBA00022643"/>
    </source>
</evidence>
<reference evidence="20" key="1">
    <citation type="journal article" date="2020" name="bioRxiv">
        <title>A rank-normalized archaeal taxonomy based on genome phylogeny resolves widespread incomplete and uneven classifications.</title>
        <authorList>
            <person name="Rinke C."/>
            <person name="Chuvochina M."/>
            <person name="Mussig A.J."/>
            <person name="Chaumeil P.-A."/>
            <person name="Waite D.W."/>
            <person name="Whitman W.B."/>
            <person name="Parks D.H."/>
            <person name="Hugenholtz P."/>
        </authorList>
    </citation>
    <scope>NUCLEOTIDE SEQUENCE [LARGE SCALE GENOMIC DNA]</scope>
</reference>
<comment type="caution">
    <text evidence="19">The sequence shown here is derived from an EMBL/GenBank/DDBJ whole genome shotgun (WGS) entry which is preliminary data.</text>
</comment>
<dbReference type="InterPro" id="IPR023602">
    <property type="entry name" value="Riboflavin_kinase_CTP-dep"/>
</dbReference>
<dbReference type="Gene3D" id="2.40.30.30">
    <property type="entry name" value="Riboflavin kinase-like"/>
    <property type="match status" value="1"/>
</dbReference>
<comment type="catalytic activity">
    <reaction evidence="17">
        <text>riboflavin + CTP = CDP + FMN + H(+)</text>
        <dbReference type="Rhea" id="RHEA:25021"/>
        <dbReference type="ChEBI" id="CHEBI:15378"/>
        <dbReference type="ChEBI" id="CHEBI:37563"/>
        <dbReference type="ChEBI" id="CHEBI:57986"/>
        <dbReference type="ChEBI" id="CHEBI:58069"/>
        <dbReference type="ChEBI" id="CHEBI:58210"/>
        <dbReference type="EC" id="2.7.1.161"/>
    </reaction>
</comment>
<name>A0A7J4IWI5_9ARCH</name>
<dbReference type="EMBL" id="DUFG01000022">
    <property type="protein sequence ID" value="HIH08639.1"/>
    <property type="molecule type" value="Genomic_DNA"/>
</dbReference>
<evidence type="ECO:0000256" key="16">
    <source>
        <dbReference type="ARBA" id="ARBA00033116"/>
    </source>
</evidence>
<comment type="function">
    <text evidence="2">Catalyzes the CTP-dependent phosphorylation of riboflavin (vitamin B2) to form flavin mononucleotide (FMN).</text>
</comment>
<evidence type="ECO:0000256" key="9">
    <source>
        <dbReference type="ARBA" id="ARBA00022679"/>
    </source>
</evidence>
<dbReference type="PANTHER" id="PTHR40706">
    <property type="entry name" value="RIBOFLAVIN KINASE"/>
    <property type="match status" value="1"/>
</dbReference>
<comment type="cofactor">
    <cofactor evidence="1">
        <name>Mg(2+)</name>
        <dbReference type="ChEBI" id="CHEBI:18420"/>
    </cofactor>
</comment>
<evidence type="ECO:0000256" key="14">
    <source>
        <dbReference type="ARBA" id="ARBA00029789"/>
    </source>
</evidence>
<evidence type="ECO:0000256" key="3">
    <source>
        <dbReference type="ARBA" id="ARBA00005219"/>
    </source>
</evidence>
<dbReference type="InterPro" id="IPR036388">
    <property type="entry name" value="WH-like_DNA-bd_sf"/>
</dbReference>
<dbReference type="InterPro" id="IPR039063">
    <property type="entry name" value="RibK_CTP-dep"/>
</dbReference>
<evidence type="ECO:0000259" key="18">
    <source>
        <dbReference type="Pfam" id="PF01982"/>
    </source>
</evidence>
<evidence type="ECO:0000256" key="11">
    <source>
        <dbReference type="ARBA" id="ARBA00022741"/>
    </source>
</evidence>
<dbReference type="InterPro" id="IPR023465">
    <property type="entry name" value="Riboflavin_kinase_dom_sf"/>
</dbReference>
<dbReference type="AlphaFoldDB" id="A0A7J4IWI5"/>
<dbReference type="EC" id="2.7.1.161" evidence="5"/>
<dbReference type="GO" id="GO:0046872">
    <property type="term" value="F:metal ion binding"/>
    <property type="evidence" value="ECO:0007669"/>
    <property type="project" value="UniProtKB-KW"/>
</dbReference>
<dbReference type="Pfam" id="PF01982">
    <property type="entry name" value="CTP-dep_RFKase"/>
    <property type="match status" value="1"/>
</dbReference>
<evidence type="ECO:0000313" key="20">
    <source>
        <dbReference type="Proteomes" id="UP000577419"/>
    </source>
</evidence>
<dbReference type="GO" id="GO:0009231">
    <property type="term" value="P:riboflavin biosynthetic process"/>
    <property type="evidence" value="ECO:0007669"/>
    <property type="project" value="InterPro"/>
</dbReference>